<keyword evidence="7" id="KW-1185">Reference proteome</keyword>
<gene>
    <name evidence="6" type="ORF">CICLE_v10010286mg</name>
</gene>
<keyword evidence="4" id="KW-0949">S-adenosyl-L-methionine</keyword>
<dbReference type="AlphaFoldDB" id="V4WDT1"/>
<reference evidence="6 7" key="1">
    <citation type="submission" date="2013-10" db="EMBL/GenBank/DDBJ databases">
        <authorList>
            <consortium name="International Citrus Genome Consortium"/>
            <person name="Jenkins J."/>
            <person name="Schmutz J."/>
            <person name="Prochnik S."/>
            <person name="Rokhsar D."/>
            <person name="Gmitter F."/>
            <person name="Ollitrault P."/>
            <person name="Machado M."/>
            <person name="Talon M."/>
            <person name="Wincker P."/>
            <person name="Jaillon O."/>
            <person name="Morgante M."/>
        </authorList>
    </citation>
    <scope>NUCLEOTIDE SEQUENCE</scope>
    <source>
        <strain evidence="7">cv. Clemenules</strain>
    </source>
</reference>
<dbReference type="Gramene" id="ESR64634">
    <property type="protein sequence ID" value="ESR64634"/>
    <property type="gene ID" value="CICLE_v10010286mg"/>
</dbReference>
<dbReference type="KEGG" id="cic:CICLE_v10010286mg"/>
<evidence type="ECO:0008006" key="8">
    <source>
        <dbReference type="Google" id="ProtNLM"/>
    </source>
</evidence>
<dbReference type="PANTHER" id="PTHR10509">
    <property type="entry name" value="O-METHYLTRANSFERASE-RELATED"/>
    <property type="match status" value="1"/>
</dbReference>
<evidence type="ECO:0000256" key="2">
    <source>
        <dbReference type="ARBA" id="ARBA00022603"/>
    </source>
</evidence>
<dbReference type="SUPFAM" id="SSF53335">
    <property type="entry name" value="S-adenosyl-L-methionine-dependent methyltransferases"/>
    <property type="match status" value="1"/>
</dbReference>
<dbReference type="STRING" id="85681.V4WDT1"/>
<keyword evidence="3" id="KW-0808">Transferase</keyword>
<dbReference type="PANTHER" id="PTHR10509:SF82">
    <property type="entry name" value="CAFFEOYL-COA O-METHYLTRANSFERASE-LIKE"/>
    <property type="match status" value="1"/>
</dbReference>
<organism evidence="6 7">
    <name type="scientific">Citrus clementina</name>
    <name type="common">Clementine</name>
    <name type="synonym">Citrus deliciosa x Citrus sinensis</name>
    <dbReference type="NCBI Taxonomy" id="85681"/>
    <lineage>
        <taxon>Eukaryota</taxon>
        <taxon>Viridiplantae</taxon>
        <taxon>Streptophyta</taxon>
        <taxon>Embryophyta</taxon>
        <taxon>Tracheophyta</taxon>
        <taxon>Spermatophyta</taxon>
        <taxon>Magnoliopsida</taxon>
        <taxon>eudicotyledons</taxon>
        <taxon>Gunneridae</taxon>
        <taxon>Pentapetalae</taxon>
        <taxon>rosids</taxon>
        <taxon>malvids</taxon>
        <taxon>Sapindales</taxon>
        <taxon>Rutaceae</taxon>
        <taxon>Aurantioideae</taxon>
        <taxon>Citrus</taxon>
    </lineage>
</organism>
<dbReference type="Pfam" id="PF01596">
    <property type="entry name" value="Methyltransf_3"/>
    <property type="match status" value="1"/>
</dbReference>
<evidence type="ECO:0000313" key="6">
    <source>
        <dbReference type="EMBL" id="ESR64634.1"/>
    </source>
</evidence>
<dbReference type="Gene3D" id="3.40.50.150">
    <property type="entry name" value="Vaccinia Virus protein VP39"/>
    <property type="match status" value="1"/>
</dbReference>
<evidence type="ECO:0000256" key="1">
    <source>
        <dbReference type="ARBA" id="ARBA00001968"/>
    </source>
</evidence>
<sequence length="174" mass="19694">MEKNTKQAACVPKGLLQSEELYKESLLFTGYSLLLTALNIPDDAIDVSRESSETGLPIIKKVEVDPKINLMESRALPALDQLLKDEKILFFSKNTNENESSFDYAFVDAHKDNYRNYRETLMTLFKVGGIVIYDNTLWGGTVAMAEEQVPEILRSTRQPNWNLDKLFASSGPIR</sequence>
<dbReference type="InterPro" id="IPR029063">
    <property type="entry name" value="SAM-dependent_MTases_sf"/>
</dbReference>
<protein>
    <recommendedName>
        <fullName evidence="8">Caffeoyl-CoA O-methyltransferase</fullName>
    </recommendedName>
</protein>
<dbReference type="InterPro" id="IPR002935">
    <property type="entry name" value="SAM_O-MeTrfase"/>
</dbReference>
<dbReference type="Proteomes" id="UP000030687">
    <property type="component" value="Unassembled WGS sequence"/>
</dbReference>
<name>V4WDT1_CITCL</name>
<dbReference type="InterPro" id="IPR050362">
    <property type="entry name" value="Cation-dep_OMT"/>
</dbReference>
<keyword evidence="2" id="KW-0489">Methyltransferase</keyword>
<evidence type="ECO:0000256" key="3">
    <source>
        <dbReference type="ARBA" id="ARBA00022679"/>
    </source>
</evidence>
<accession>V4WDT1</accession>
<dbReference type="EMBL" id="KI535697">
    <property type="protein sequence ID" value="ESR64634.1"/>
    <property type="molecule type" value="Genomic_DNA"/>
</dbReference>
<evidence type="ECO:0000256" key="5">
    <source>
        <dbReference type="ARBA" id="ARBA00023453"/>
    </source>
</evidence>
<dbReference type="eggNOG" id="KOG1663">
    <property type="taxonomic scope" value="Eukaryota"/>
</dbReference>
<comment type="similarity">
    <text evidence="5">Belongs to the class I-like SAM-binding methyltransferase superfamily. Cation-dependent O-methyltransferase family.</text>
</comment>
<dbReference type="PROSITE" id="PS51682">
    <property type="entry name" value="SAM_OMT_I"/>
    <property type="match status" value="1"/>
</dbReference>
<evidence type="ECO:0000256" key="4">
    <source>
        <dbReference type="ARBA" id="ARBA00022691"/>
    </source>
</evidence>
<dbReference type="GO" id="GO:0008757">
    <property type="term" value="F:S-adenosylmethionine-dependent methyltransferase activity"/>
    <property type="evidence" value="ECO:0007669"/>
    <property type="project" value="TreeGrafter"/>
</dbReference>
<proteinExistence type="inferred from homology"/>
<comment type="cofactor">
    <cofactor evidence="1">
        <name>a divalent metal cation</name>
        <dbReference type="ChEBI" id="CHEBI:60240"/>
    </cofactor>
</comment>
<dbReference type="InParanoid" id="V4WDT1"/>
<evidence type="ECO:0000313" key="7">
    <source>
        <dbReference type="Proteomes" id="UP000030687"/>
    </source>
</evidence>
<dbReference type="GO" id="GO:0008171">
    <property type="term" value="F:O-methyltransferase activity"/>
    <property type="evidence" value="ECO:0007669"/>
    <property type="project" value="InterPro"/>
</dbReference>
<dbReference type="GO" id="GO:0032259">
    <property type="term" value="P:methylation"/>
    <property type="evidence" value="ECO:0007669"/>
    <property type="project" value="UniProtKB-KW"/>
</dbReference>